<keyword evidence="6" id="KW-1185">Reference proteome</keyword>
<comment type="caution">
    <text evidence="4">The sequence shown here is derived from an EMBL/GenBank/DDBJ whole genome shotgun (WGS) entry which is preliminary data.</text>
</comment>
<dbReference type="EMBL" id="CAXAMM010028768">
    <property type="protein sequence ID" value="CAK9063392.1"/>
    <property type="molecule type" value="Genomic_DNA"/>
</dbReference>
<dbReference type="EMBL" id="CAXAMM010028802">
    <property type="protein sequence ID" value="CAK9063470.1"/>
    <property type="molecule type" value="Genomic_DNA"/>
</dbReference>
<feature type="coiled-coil region" evidence="2">
    <location>
        <begin position="835"/>
        <end position="862"/>
    </location>
</feature>
<keyword evidence="1" id="KW-0677">Repeat</keyword>
<feature type="region of interest" description="Disordered" evidence="3">
    <location>
        <begin position="417"/>
        <end position="436"/>
    </location>
</feature>
<reference evidence="4 6" key="1">
    <citation type="submission" date="2024-02" db="EMBL/GenBank/DDBJ databases">
        <authorList>
            <person name="Chen Y."/>
            <person name="Shah S."/>
            <person name="Dougan E. K."/>
            <person name="Thang M."/>
            <person name="Chan C."/>
        </authorList>
    </citation>
    <scope>NUCLEOTIDE SEQUENCE [LARGE SCALE GENOMIC DNA]</scope>
</reference>
<dbReference type="Proteomes" id="UP001642464">
    <property type="component" value="Unassembled WGS sequence"/>
</dbReference>
<proteinExistence type="predicted"/>
<gene>
    <name evidence="4" type="ORF">SCF082_LOCUS32830</name>
    <name evidence="5" type="ORF">SCF082_LOCUS32863</name>
</gene>
<name>A0ABP0NKI9_9DINO</name>
<evidence type="ECO:0000313" key="6">
    <source>
        <dbReference type="Proteomes" id="UP001642464"/>
    </source>
</evidence>
<dbReference type="PANTHER" id="PTHR19211:SF14">
    <property type="entry name" value="ATP-BINDING CASSETTE SUB-FAMILY F MEMBER 1"/>
    <property type="match status" value="1"/>
</dbReference>
<sequence length="1125" mass="124760">MGKTTLLKHLAARRLCVPEHWSVTLVQQEADATEVPVGVVDEVLRADRRRRDLLQREATSFAIQQALPHAKSFHFQLIQMGIHELTFDDRIEEEHQCTVMVDTVKLERCVKPDFHELALLVTVDVCWKFSDLIAFVACECRVLPSKVIILDGDSPMPEGAFVLQQLCSSFRATIFVNPLDTRQLIPKKLCDFGQAKDIRVAGVKVANPIFTDNALPSDSGFIRFAVRNPKWGSIRSVAVHNKTPLQCLVSMLLPDFDEPIPYITAQSVILDQSMPVCQLLEYEDIELHFSGFKPWPVTNLEYLIPFAPLVPQDPQFTVKIWVKGPFDYRAKICHVDKEWWSQVGGPAAILGTIADEEGVLESAVKARVQTILSKIDNATIRAHMHDDPQTFWGYLKQWANDAKLRLITPEELKAQKKAGRLEAKEHSSASSSVKNKKLSEATAEKVAIDTLHFVANNAAVKQIDLNGFAPDRTGIAIVTPEEAMKCLPVRNISVEPLALIVLTPFPFGGMPTVSVPAIDGKNNPIAVPVVILNFGEPKVEFKPKLPQTKLIGTPVVVLELIIRKELVTAWSEVQSPLAYLGLHIPEMRRDAVIEAWSLFPYGSHCWKTQHDHASYVHGFCKVKATAADQILKRSGHAGIFLAPKTPDKKKDLSYSLIQIPGKTLDEVICLSKDVPHTLGVVECMTNYAVRTRREHAHEVRAKILPQSISILEGQVQTDADWYLLKGLKDQTTHDILTKTLQDLGWNQAVAIRPTRGGAWLINAKDDPPFGHFQINETYVSVTKFNRKQDVKHSPAPSDMKFQLVHSSVPATPAASTCSDTSRYDELQERLTTIINDKFAEKMNETQQQIQGLNTAVQNLEQHGSQQKAAILELKRSQEECVGKVNTMQQSMQSAISDGNAAIIQQMDKLFAHFNKNVDSRLAAIESKVDDADPCKRAKGPAVIAGDFNMDLDALHLWDKMKGLEAEGDAEALDHDAQELQKLCEELSSVAQDGAPEDGEDLDAMGAEAAEASVRKILCGLGFTSAMMDGPVHVLPFGPGDVLHGLESGTGRCWAETIDFSEWGCDCKLYIDIEQVKGTRMGMEIRLDNPCGVRLFLSTLHVLSGMKGFLNVAMDDSIDPHQTALQ</sequence>
<accession>A0ABP0NKI9</accession>
<keyword evidence="2" id="KW-0175">Coiled coil</keyword>
<evidence type="ECO:0000256" key="3">
    <source>
        <dbReference type="SAM" id="MobiDB-lite"/>
    </source>
</evidence>
<evidence type="ECO:0000256" key="2">
    <source>
        <dbReference type="SAM" id="Coils"/>
    </source>
</evidence>
<feature type="compositionally biased region" description="Basic and acidic residues" evidence="3">
    <location>
        <begin position="417"/>
        <end position="427"/>
    </location>
</feature>
<evidence type="ECO:0000313" key="5">
    <source>
        <dbReference type="EMBL" id="CAK9063470.1"/>
    </source>
</evidence>
<evidence type="ECO:0000313" key="4">
    <source>
        <dbReference type="EMBL" id="CAK9063392.1"/>
    </source>
</evidence>
<dbReference type="PANTHER" id="PTHR19211">
    <property type="entry name" value="ATP-BINDING TRANSPORT PROTEIN-RELATED"/>
    <property type="match status" value="1"/>
</dbReference>
<evidence type="ECO:0000256" key="1">
    <source>
        <dbReference type="ARBA" id="ARBA00022737"/>
    </source>
</evidence>
<organism evidence="4 6">
    <name type="scientific">Durusdinium trenchii</name>
    <dbReference type="NCBI Taxonomy" id="1381693"/>
    <lineage>
        <taxon>Eukaryota</taxon>
        <taxon>Sar</taxon>
        <taxon>Alveolata</taxon>
        <taxon>Dinophyceae</taxon>
        <taxon>Suessiales</taxon>
        <taxon>Symbiodiniaceae</taxon>
        <taxon>Durusdinium</taxon>
    </lineage>
</organism>
<protein>
    <submittedName>
        <fullName evidence="4">149 kDa protein</fullName>
    </submittedName>
</protein>
<dbReference type="InterPro" id="IPR050611">
    <property type="entry name" value="ABCF"/>
</dbReference>